<dbReference type="RefSeq" id="WP_159105657.1">
    <property type="nucleotide sequence ID" value="NZ_BEVZ01000004.1"/>
</dbReference>
<reference evidence="2 3" key="1">
    <citation type="submission" date="2024-06" db="EMBL/GenBank/DDBJ databases">
        <title>The Natural Products Discovery Center: Release of the First 8490 Sequenced Strains for Exploring Actinobacteria Biosynthetic Diversity.</title>
        <authorList>
            <person name="Kalkreuter E."/>
            <person name="Kautsar S.A."/>
            <person name="Yang D."/>
            <person name="Bader C.D."/>
            <person name="Teijaro C.N."/>
            <person name="Fluegel L."/>
            <person name="Davis C.M."/>
            <person name="Simpson J.R."/>
            <person name="Lauterbach L."/>
            <person name="Steele A.D."/>
            <person name="Gui C."/>
            <person name="Meng S."/>
            <person name="Li G."/>
            <person name="Viehrig K."/>
            <person name="Ye F."/>
            <person name="Su P."/>
            <person name="Kiefer A.F."/>
            <person name="Nichols A."/>
            <person name="Cepeda A.J."/>
            <person name="Yan W."/>
            <person name="Fan B."/>
            <person name="Jiang Y."/>
            <person name="Adhikari A."/>
            <person name="Zheng C.-J."/>
            <person name="Schuster L."/>
            <person name="Cowan T.M."/>
            <person name="Smanski M.J."/>
            <person name="Chevrette M.G."/>
            <person name="De Carvalho L.P.S."/>
            <person name="Shen B."/>
        </authorList>
    </citation>
    <scope>NUCLEOTIDE SEQUENCE [LARGE SCALE GENOMIC DNA]</scope>
    <source>
        <strain evidence="2 3">NPDC038104</strain>
    </source>
</reference>
<dbReference type="EMBL" id="JBEZUR010000008">
    <property type="protein sequence ID" value="MEU3554116.1"/>
    <property type="molecule type" value="Genomic_DNA"/>
</dbReference>
<keyword evidence="3" id="KW-1185">Reference proteome</keyword>
<organism evidence="2 3">
    <name type="scientific">Streptomyces fragilis</name>
    <dbReference type="NCBI Taxonomy" id="67301"/>
    <lineage>
        <taxon>Bacteria</taxon>
        <taxon>Bacillati</taxon>
        <taxon>Actinomycetota</taxon>
        <taxon>Actinomycetes</taxon>
        <taxon>Kitasatosporales</taxon>
        <taxon>Streptomycetaceae</taxon>
        <taxon>Streptomyces</taxon>
    </lineage>
</organism>
<proteinExistence type="predicted"/>
<dbReference type="Proteomes" id="UP001550850">
    <property type="component" value="Unassembled WGS sequence"/>
</dbReference>
<feature type="region of interest" description="Disordered" evidence="1">
    <location>
        <begin position="104"/>
        <end position="135"/>
    </location>
</feature>
<evidence type="ECO:0000313" key="2">
    <source>
        <dbReference type="EMBL" id="MEU3554116.1"/>
    </source>
</evidence>
<feature type="region of interest" description="Disordered" evidence="1">
    <location>
        <begin position="1"/>
        <end position="30"/>
    </location>
</feature>
<accession>A0ABV2YEG9</accession>
<protein>
    <submittedName>
        <fullName evidence="2">Uncharacterized protein</fullName>
    </submittedName>
</protein>
<gene>
    <name evidence="2" type="ORF">AB0E65_07835</name>
</gene>
<name>A0ABV2YEG9_9ACTN</name>
<feature type="compositionally biased region" description="Low complexity" evidence="1">
    <location>
        <begin position="114"/>
        <end position="126"/>
    </location>
</feature>
<evidence type="ECO:0000256" key="1">
    <source>
        <dbReference type="SAM" id="MobiDB-lite"/>
    </source>
</evidence>
<comment type="caution">
    <text evidence="2">The sequence shown here is derived from an EMBL/GenBank/DDBJ whole genome shotgun (WGS) entry which is preliminary data.</text>
</comment>
<sequence length="135" mass="14336">MAHLPIPSPAEAAGRTNPGARRSTPGALPRERVSAVHAWTHVMAALLLASRPDDGFGEADRVELARQLTGGWPPYRELLLARTPALAAPTTRAAYARRLLALKAGRPGDPPVARPARPAARIPGPRAEARRNGLL</sequence>
<evidence type="ECO:0000313" key="3">
    <source>
        <dbReference type="Proteomes" id="UP001550850"/>
    </source>
</evidence>